<keyword evidence="1" id="KW-0812">Transmembrane</keyword>
<reference evidence="2 3" key="1">
    <citation type="submission" date="2016-10" db="EMBL/GenBank/DDBJ databases">
        <authorList>
            <person name="Varghese N."/>
            <person name="Submissions S."/>
        </authorList>
    </citation>
    <scope>NUCLEOTIDE SEQUENCE [LARGE SCALE GENOMIC DNA]</scope>
    <source>
        <strain evidence="2 3">DSM 29073</strain>
    </source>
</reference>
<dbReference type="RefSeq" id="WP_103984481.1">
    <property type="nucleotide sequence ID" value="NZ_FNVS01000035.1"/>
</dbReference>
<accession>A0A8G2BZ67</accession>
<sequence length="98" mass="11033">MTEAAWAATRTKNTFFSERYHRIAARRGKKRALIAVGHSQIVSVYLILSTGASYRELGAQYMQEKIEKKRKAYLSSELKKLGYEVTLTKSTTASTIGN</sequence>
<name>A0A8G2BZ67_9BACT</name>
<gene>
    <name evidence="2" type="ORF">SAMN05444001_1351</name>
</gene>
<dbReference type="AlphaFoldDB" id="A0A8G2BZ67"/>
<keyword evidence="1" id="KW-1133">Transmembrane helix</keyword>
<evidence type="ECO:0000256" key="1">
    <source>
        <dbReference type="SAM" id="Phobius"/>
    </source>
</evidence>
<organism evidence="2 3">
    <name type="scientific">Parabacteroides chinchillae</name>
    <dbReference type="NCBI Taxonomy" id="871327"/>
    <lineage>
        <taxon>Bacteria</taxon>
        <taxon>Pseudomonadati</taxon>
        <taxon>Bacteroidota</taxon>
        <taxon>Bacteroidia</taxon>
        <taxon>Bacteroidales</taxon>
        <taxon>Tannerellaceae</taxon>
        <taxon>Parabacteroides</taxon>
    </lineage>
</organism>
<protein>
    <recommendedName>
        <fullName evidence="4">Transposase IS116/IS110/IS902 family protein</fullName>
    </recommendedName>
</protein>
<dbReference type="EMBL" id="FNVS01000035">
    <property type="protein sequence ID" value="SEG29698.1"/>
    <property type="molecule type" value="Genomic_DNA"/>
</dbReference>
<keyword evidence="1" id="KW-0472">Membrane</keyword>
<comment type="caution">
    <text evidence="2">The sequence shown here is derived from an EMBL/GenBank/DDBJ whole genome shotgun (WGS) entry which is preliminary data.</text>
</comment>
<keyword evidence="3" id="KW-1185">Reference proteome</keyword>
<evidence type="ECO:0000313" key="3">
    <source>
        <dbReference type="Proteomes" id="UP000236725"/>
    </source>
</evidence>
<dbReference type="Proteomes" id="UP000236725">
    <property type="component" value="Unassembled WGS sequence"/>
</dbReference>
<evidence type="ECO:0000313" key="2">
    <source>
        <dbReference type="EMBL" id="SEG29698.1"/>
    </source>
</evidence>
<feature type="transmembrane region" description="Helical" evidence="1">
    <location>
        <begin position="32"/>
        <end position="54"/>
    </location>
</feature>
<proteinExistence type="predicted"/>
<evidence type="ECO:0008006" key="4">
    <source>
        <dbReference type="Google" id="ProtNLM"/>
    </source>
</evidence>